<dbReference type="Proteomes" id="UP000646484">
    <property type="component" value="Unassembled WGS sequence"/>
</dbReference>
<comment type="caution">
    <text evidence="1">The sequence shown here is derived from an EMBL/GenBank/DDBJ whole genome shotgun (WGS) entry which is preliminary data.</text>
</comment>
<evidence type="ECO:0000313" key="2">
    <source>
        <dbReference type="Proteomes" id="UP000646484"/>
    </source>
</evidence>
<reference evidence="1 2" key="1">
    <citation type="submission" date="2020-08" db="EMBL/GenBank/DDBJ databases">
        <title>Genome public.</title>
        <authorList>
            <person name="Liu C."/>
            <person name="Sun Q."/>
        </authorList>
    </citation>
    <scope>NUCLEOTIDE SEQUENCE [LARGE SCALE GENOMIC DNA]</scope>
    <source>
        <strain evidence="1 2">NSJ-56</strain>
    </source>
</reference>
<accession>A0ABR7CVJ6</accession>
<evidence type="ECO:0000313" key="1">
    <source>
        <dbReference type="EMBL" id="MBC5619683.1"/>
    </source>
</evidence>
<organism evidence="1 2">
    <name type="scientific">Butyricimonas hominis</name>
    <dbReference type="NCBI Taxonomy" id="2763032"/>
    <lineage>
        <taxon>Bacteria</taxon>
        <taxon>Pseudomonadati</taxon>
        <taxon>Bacteroidota</taxon>
        <taxon>Bacteroidia</taxon>
        <taxon>Bacteroidales</taxon>
        <taxon>Odoribacteraceae</taxon>
        <taxon>Butyricimonas</taxon>
    </lineage>
</organism>
<dbReference type="EMBL" id="JACOOH010000001">
    <property type="protein sequence ID" value="MBC5619683.1"/>
    <property type="molecule type" value="Genomic_DNA"/>
</dbReference>
<keyword evidence="2" id="KW-1185">Reference proteome</keyword>
<protein>
    <recommendedName>
        <fullName evidence="3">DUF4625 domain-containing protein</fullName>
    </recommendedName>
</protein>
<gene>
    <name evidence="1" type="ORF">H8S64_01070</name>
</gene>
<sequence>MKQVYLFLVLVMTCWGCQDMKIGYLKADNAGYLPNELEVKKTLDPVEDAVRIANEAPWVTPKIQGVLGTAPLQYEFVSVKASDGGDAELFKQEIVVRGGGVMELPLYTKLPAGRYVVTLRVSNDGYSSALPDVYTFIVK</sequence>
<proteinExistence type="predicted"/>
<evidence type="ECO:0008006" key="3">
    <source>
        <dbReference type="Google" id="ProtNLM"/>
    </source>
</evidence>
<name>A0ABR7CVJ6_9BACT</name>